<evidence type="ECO:0000313" key="3">
    <source>
        <dbReference type="Proteomes" id="UP001156140"/>
    </source>
</evidence>
<dbReference type="PROSITE" id="PS51819">
    <property type="entry name" value="VOC"/>
    <property type="match status" value="1"/>
</dbReference>
<comment type="caution">
    <text evidence="2">The sequence shown here is derived from an EMBL/GenBank/DDBJ whole genome shotgun (WGS) entry which is preliminary data.</text>
</comment>
<dbReference type="AlphaFoldDB" id="A0AA41QN38"/>
<dbReference type="Gene3D" id="3.30.720.110">
    <property type="match status" value="1"/>
</dbReference>
<dbReference type="Pfam" id="PF00903">
    <property type="entry name" value="Glyoxalase"/>
    <property type="match status" value="1"/>
</dbReference>
<dbReference type="EMBL" id="JALAZD010000001">
    <property type="protein sequence ID" value="MCI0127217.1"/>
    <property type="molecule type" value="Genomic_DNA"/>
</dbReference>
<dbReference type="InterPro" id="IPR004360">
    <property type="entry name" value="Glyas_Fos-R_dOase_dom"/>
</dbReference>
<evidence type="ECO:0000313" key="2">
    <source>
        <dbReference type="EMBL" id="MCI0127217.1"/>
    </source>
</evidence>
<keyword evidence="3" id="KW-1185">Reference proteome</keyword>
<dbReference type="Proteomes" id="UP001156140">
    <property type="component" value="Unassembled WGS sequence"/>
</dbReference>
<dbReference type="RefSeq" id="WP_281735808.1">
    <property type="nucleotide sequence ID" value="NZ_JAKETQ010000001.1"/>
</dbReference>
<reference evidence="2" key="1">
    <citation type="submission" date="2022-03" db="EMBL/GenBank/DDBJ databases">
        <title>The complete genome sequence of a Methyloterrigena soli.</title>
        <authorList>
            <person name="Zi Z."/>
        </authorList>
    </citation>
    <scope>NUCLEOTIDE SEQUENCE</scope>
    <source>
        <strain evidence="2">M48</strain>
    </source>
</reference>
<dbReference type="Gene3D" id="3.30.720.120">
    <property type="match status" value="1"/>
</dbReference>
<name>A0AA41QN38_9HYPH</name>
<dbReference type="PIRSF" id="PIRSF039020">
    <property type="entry name" value="EhpR"/>
    <property type="match status" value="1"/>
</dbReference>
<protein>
    <submittedName>
        <fullName evidence="2">VOC family protein</fullName>
    </submittedName>
</protein>
<dbReference type="InterPro" id="IPR037523">
    <property type="entry name" value="VOC_core"/>
</dbReference>
<accession>A0AA41QN38</accession>
<feature type="domain" description="VOC" evidence="1">
    <location>
        <begin position="3"/>
        <end position="119"/>
    </location>
</feature>
<dbReference type="InterPro" id="IPR029068">
    <property type="entry name" value="Glyas_Bleomycin-R_OHBP_Dase"/>
</dbReference>
<proteinExistence type="predicted"/>
<dbReference type="SUPFAM" id="SSF54593">
    <property type="entry name" value="Glyoxalase/Bleomycin resistance protein/Dihydroxybiphenyl dioxygenase"/>
    <property type="match status" value="1"/>
</dbReference>
<sequence>MSVLNYVLLAVKNPQESAKLYSRILGAEPVENSETFVLYVLPTGLKVGLWLADEMVPAPRSAGGSELSFTIADNDELLRTYEAWKTLGLKIEQEPTDMDFGYTFVAADPDGHRLRPFVRAENPR</sequence>
<gene>
    <name evidence="2" type="ORF">ML536_10310</name>
</gene>
<organism evidence="2 3">
    <name type="scientific">Paradevosia shaoguanensis</name>
    <dbReference type="NCBI Taxonomy" id="1335043"/>
    <lineage>
        <taxon>Bacteria</taxon>
        <taxon>Pseudomonadati</taxon>
        <taxon>Pseudomonadota</taxon>
        <taxon>Alphaproteobacteria</taxon>
        <taxon>Hyphomicrobiales</taxon>
        <taxon>Devosiaceae</taxon>
        <taxon>Paradevosia</taxon>
    </lineage>
</organism>
<evidence type="ECO:0000259" key="1">
    <source>
        <dbReference type="PROSITE" id="PS51819"/>
    </source>
</evidence>
<dbReference type="InterPro" id="IPR026275">
    <property type="entry name" value="Glyoxalase/dOase/EhpR"/>
</dbReference>